<keyword evidence="5 6" id="KW-0472">Membrane</keyword>
<dbReference type="GO" id="GO:0005886">
    <property type="term" value="C:plasma membrane"/>
    <property type="evidence" value="ECO:0007669"/>
    <property type="project" value="UniProtKB-SubCell"/>
</dbReference>
<dbReference type="OrthoDB" id="9804700at2"/>
<comment type="subcellular location">
    <subcellularLocation>
        <location evidence="1">Cell membrane</location>
        <topology evidence="1">Multi-pass membrane protein</topology>
    </subcellularLocation>
</comment>
<dbReference type="AlphaFoldDB" id="A0A2A4EYU9"/>
<evidence type="ECO:0000256" key="3">
    <source>
        <dbReference type="ARBA" id="ARBA00022692"/>
    </source>
</evidence>
<organism evidence="7 8">
    <name type="scientific">Paraburkholderia acidicola</name>
    <dbReference type="NCBI Taxonomy" id="1912599"/>
    <lineage>
        <taxon>Bacteria</taxon>
        <taxon>Pseudomonadati</taxon>
        <taxon>Pseudomonadota</taxon>
        <taxon>Betaproteobacteria</taxon>
        <taxon>Burkholderiales</taxon>
        <taxon>Burkholderiaceae</taxon>
        <taxon>Paraburkholderia</taxon>
    </lineage>
</organism>
<feature type="transmembrane region" description="Helical" evidence="6">
    <location>
        <begin position="208"/>
        <end position="231"/>
    </location>
</feature>
<keyword evidence="2" id="KW-1003">Cell membrane</keyword>
<keyword evidence="3 6" id="KW-0812">Transmembrane</keyword>
<accession>A0A2A4EYU9</accession>
<protein>
    <submittedName>
        <fullName evidence="7">Uncharacterized protein</fullName>
    </submittedName>
</protein>
<evidence type="ECO:0000256" key="4">
    <source>
        <dbReference type="ARBA" id="ARBA00022989"/>
    </source>
</evidence>
<keyword evidence="4 6" id="KW-1133">Transmembrane helix</keyword>
<evidence type="ECO:0000256" key="5">
    <source>
        <dbReference type="ARBA" id="ARBA00023136"/>
    </source>
</evidence>
<dbReference type="EMBL" id="MTZV01000004">
    <property type="protein sequence ID" value="PCE25326.1"/>
    <property type="molecule type" value="Genomic_DNA"/>
</dbReference>
<evidence type="ECO:0000313" key="8">
    <source>
        <dbReference type="Proteomes" id="UP000218022"/>
    </source>
</evidence>
<evidence type="ECO:0000256" key="1">
    <source>
        <dbReference type="ARBA" id="ARBA00004651"/>
    </source>
</evidence>
<feature type="transmembrane region" description="Helical" evidence="6">
    <location>
        <begin position="58"/>
        <end position="80"/>
    </location>
</feature>
<evidence type="ECO:0000256" key="2">
    <source>
        <dbReference type="ARBA" id="ARBA00022475"/>
    </source>
</evidence>
<feature type="transmembrane region" description="Helical" evidence="6">
    <location>
        <begin position="243"/>
        <end position="263"/>
    </location>
</feature>
<dbReference type="PIRSF" id="PIRSF006060">
    <property type="entry name" value="AA_transporter"/>
    <property type="match status" value="1"/>
</dbReference>
<evidence type="ECO:0000313" key="7">
    <source>
        <dbReference type="EMBL" id="PCE25326.1"/>
    </source>
</evidence>
<dbReference type="GO" id="GO:0022857">
    <property type="term" value="F:transmembrane transporter activity"/>
    <property type="evidence" value="ECO:0007669"/>
    <property type="project" value="InterPro"/>
</dbReference>
<feature type="transmembrane region" description="Helical" evidence="6">
    <location>
        <begin position="167"/>
        <end position="188"/>
    </location>
</feature>
<feature type="transmembrane region" description="Helical" evidence="6">
    <location>
        <begin position="378"/>
        <end position="401"/>
    </location>
</feature>
<feature type="transmembrane region" description="Helical" evidence="6">
    <location>
        <begin position="101"/>
        <end position="127"/>
    </location>
</feature>
<feature type="transmembrane region" description="Helical" evidence="6">
    <location>
        <begin position="28"/>
        <end position="52"/>
    </location>
</feature>
<gene>
    <name evidence="7" type="ORF">BWP39_12430</name>
</gene>
<dbReference type="Gene3D" id="1.20.1740.10">
    <property type="entry name" value="Amino acid/polyamine transporter I"/>
    <property type="match status" value="1"/>
</dbReference>
<dbReference type="PANTHER" id="PTHR42770">
    <property type="entry name" value="AMINO ACID TRANSPORTER-RELATED"/>
    <property type="match status" value="1"/>
</dbReference>
<evidence type="ECO:0000256" key="6">
    <source>
        <dbReference type="SAM" id="Phobius"/>
    </source>
</evidence>
<feature type="transmembrane region" description="Helical" evidence="6">
    <location>
        <begin position="139"/>
        <end position="155"/>
    </location>
</feature>
<dbReference type="Proteomes" id="UP000218022">
    <property type="component" value="Unassembled WGS sequence"/>
</dbReference>
<reference evidence="7 8" key="1">
    <citation type="submission" date="2017-01" db="EMBL/GenBank/DDBJ databases">
        <title>Whole-Genome Shotgun Sequencing of Two beta-Proteobacterial Species in Search of the Bulgecin Biosynthetic Cluster.</title>
        <authorList>
            <person name="Horsman M.E."/>
            <person name="Marous D.R."/>
            <person name="Li R."/>
            <person name="Oliver R.A."/>
            <person name="Byun B."/>
            <person name="Emrich S.J."/>
            <person name="Boggess B."/>
            <person name="Townsend C.A."/>
            <person name="Mobashery S."/>
        </authorList>
    </citation>
    <scope>NUCLEOTIDE SEQUENCE [LARGE SCALE GENOMIC DNA]</scope>
    <source>
        <strain evidence="7 8">ATCC 31363</strain>
    </source>
</reference>
<feature type="transmembrane region" description="Helical" evidence="6">
    <location>
        <begin position="294"/>
        <end position="313"/>
    </location>
</feature>
<dbReference type="Pfam" id="PF13520">
    <property type="entry name" value="AA_permease_2"/>
    <property type="match status" value="1"/>
</dbReference>
<name>A0A2A4EYU9_9BURK</name>
<feature type="transmembrane region" description="Helical" evidence="6">
    <location>
        <begin position="443"/>
        <end position="463"/>
    </location>
</feature>
<sequence length="466" mass="48570">MSEPAGFVSDSLDRGQEGLRGNLTARSITLLIVAAASPLGVVIGQSTVGFMLGNGPGLAGAFLLSGLLILCFAIGYSALIRDIPGAGAFYYYLSVVFGRRVGTGAALVALTSYLVLSAALAVGGGYFVDLVLQTMNIHVGWKWFALGFIVAVAILGRSNIDIAAKFLVPLVLAEFGIILLLTIAIIYHKGLAAFPYEAVAPSFVFTKGFGFSMMTGLSAFIGIETAALYVLEARNPGRAIPRATLGAVLLISVSYVACVWAIVGDLGVHSIQALATKEQGDLILGVLGRNTGEVLASVAAIMVCTSTFACYLATHNAAARYVFTLAQNGTVPRTFAAASSKHGSPARASLLVTVCVALVVGIPALLNVDPYTVLFPSAMALGTIGIIALQAAVAIATVIHFRRKRDRRLWVSLIYPAIGAIGLLTATWLVAENYKVLTGSTSPLLNGAPFLLLGLFTYGVLAARPE</sequence>
<feature type="transmembrane region" description="Helical" evidence="6">
    <location>
        <begin position="413"/>
        <end position="431"/>
    </location>
</feature>
<dbReference type="RefSeq" id="WP_096720539.1">
    <property type="nucleotide sequence ID" value="NZ_MTZV01000004.1"/>
</dbReference>
<comment type="caution">
    <text evidence="7">The sequence shown here is derived from an EMBL/GenBank/DDBJ whole genome shotgun (WGS) entry which is preliminary data.</text>
</comment>
<proteinExistence type="predicted"/>
<dbReference type="InterPro" id="IPR050367">
    <property type="entry name" value="APC_superfamily"/>
</dbReference>
<dbReference type="PANTHER" id="PTHR42770:SF16">
    <property type="entry name" value="AMINO ACID PERMEASE"/>
    <property type="match status" value="1"/>
</dbReference>
<feature type="transmembrane region" description="Helical" evidence="6">
    <location>
        <begin position="348"/>
        <end position="366"/>
    </location>
</feature>
<dbReference type="InterPro" id="IPR002293">
    <property type="entry name" value="AA/rel_permease1"/>
</dbReference>